<dbReference type="RefSeq" id="WP_141197908.1">
    <property type="nucleotide sequence ID" value="NZ_CP041186.1"/>
</dbReference>
<dbReference type="EMBL" id="CP041186">
    <property type="protein sequence ID" value="QDG51427.1"/>
    <property type="molecule type" value="Genomic_DNA"/>
</dbReference>
<organism evidence="1 2">
    <name type="scientific">Persicimonas caeni</name>
    <dbReference type="NCBI Taxonomy" id="2292766"/>
    <lineage>
        <taxon>Bacteria</taxon>
        <taxon>Deltaproteobacteria</taxon>
        <taxon>Bradymonadales</taxon>
        <taxon>Bradymonadaceae</taxon>
        <taxon>Persicimonas</taxon>
    </lineage>
</organism>
<accession>A0A5B8Y604</accession>
<keyword evidence="2" id="KW-1185">Reference proteome</keyword>
<reference evidence="1 2" key="1">
    <citation type="submission" date="2019-06" db="EMBL/GenBank/DDBJ databases">
        <title>Persicimonas caeni gen. nov., sp. nov., a predatory bacterium isolated from solar saltern.</title>
        <authorList>
            <person name="Wang S."/>
        </authorList>
    </citation>
    <scope>NUCLEOTIDE SEQUENCE [LARGE SCALE GENOMIC DNA]</scope>
    <source>
        <strain evidence="1 2">YN101</strain>
    </source>
</reference>
<evidence type="ECO:0000313" key="2">
    <source>
        <dbReference type="Proteomes" id="UP000315995"/>
    </source>
</evidence>
<name>A0A4Y6PTS8_PERCE</name>
<dbReference type="AlphaFoldDB" id="A0A4Y6PTS8"/>
<sequence>MADEKEIKVSGAPLKALVRAAEAPVVGHGVKNQLLSQMGLDALFELDLRAMGDPAPYGTPLPPVNDD</sequence>
<evidence type="ECO:0000313" key="1">
    <source>
        <dbReference type="EMBL" id="QDG51427.1"/>
    </source>
</evidence>
<proteinExistence type="predicted"/>
<dbReference type="Proteomes" id="UP000315995">
    <property type="component" value="Chromosome"/>
</dbReference>
<accession>A0A4Y6PTS8</accession>
<gene>
    <name evidence="1" type="ORF">FIV42_11940</name>
</gene>
<protein>
    <submittedName>
        <fullName evidence="1">Uncharacterized protein</fullName>
    </submittedName>
</protein>
<dbReference type="OrthoDB" id="9947341at2"/>